<protein>
    <submittedName>
        <fullName evidence="1">Polyketide cyclase / dehydrase and lipid transport</fullName>
    </submittedName>
</protein>
<dbReference type="SUPFAM" id="SSF55961">
    <property type="entry name" value="Bet v1-like"/>
    <property type="match status" value="1"/>
</dbReference>
<dbReference type="InterPro" id="IPR019587">
    <property type="entry name" value="Polyketide_cyclase/dehydratase"/>
</dbReference>
<reference evidence="1 2" key="1">
    <citation type="journal article" date="2016" name="Genome Announc.">
        <title>First Complete Genome Sequence of a Subdivision 6 Acidobacterium Strain.</title>
        <authorList>
            <person name="Huang S."/>
            <person name="Vieira S."/>
            <person name="Bunk B."/>
            <person name="Riedel T."/>
            <person name="Sproer C."/>
            <person name="Overmann J."/>
        </authorList>
    </citation>
    <scope>NUCLEOTIDE SEQUENCE [LARGE SCALE GENOMIC DNA]</scope>
    <source>
        <strain evidence="2">DSM 100886 HEG_-6_39</strain>
    </source>
</reference>
<evidence type="ECO:0000313" key="2">
    <source>
        <dbReference type="Proteomes" id="UP000076079"/>
    </source>
</evidence>
<dbReference type="Proteomes" id="UP000076079">
    <property type="component" value="Chromosome"/>
</dbReference>
<name>A0A143PLC4_LUTPR</name>
<gene>
    <name evidence="1" type="ORF">LuPra_02516</name>
</gene>
<dbReference type="RefSeq" id="WP_110171061.1">
    <property type="nucleotide sequence ID" value="NZ_CP015136.1"/>
</dbReference>
<proteinExistence type="predicted"/>
<dbReference type="KEGG" id="abac:LuPra_02516"/>
<organism evidence="1 2">
    <name type="scientific">Luteitalea pratensis</name>
    <dbReference type="NCBI Taxonomy" id="1855912"/>
    <lineage>
        <taxon>Bacteria</taxon>
        <taxon>Pseudomonadati</taxon>
        <taxon>Acidobacteriota</taxon>
        <taxon>Vicinamibacteria</taxon>
        <taxon>Vicinamibacterales</taxon>
        <taxon>Vicinamibacteraceae</taxon>
        <taxon>Luteitalea</taxon>
    </lineage>
</organism>
<accession>A0A143PLC4</accession>
<dbReference type="InterPro" id="IPR023393">
    <property type="entry name" value="START-like_dom_sf"/>
</dbReference>
<dbReference type="EMBL" id="CP015136">
    <property type="protein sequence ID" value="AMY09301.1"/>
    <property type="molecule type" value="Genomic_DNA"/>
</dbReference>
<dbReference type="Gene3D" id="3.30.530.20">
    <property type="match status" value="1"/>
</dbReference>
<reference evidence="2" key="2">
    <citation type="submission" date="2016-04" db="EMBL/GenBank/DDBJ databases">
        <title>First Complete Genome Sequence of a Subdivision 6 Acidobacterium.</title>
        <authorList>
            <person name="Huang S."/>
            <person name="Vieira S."/>
            <person name="Bunk B."/>
            <person name="Riedel T."/>
            <person name="Sproeer C."/>
            <person name="Overmann J."/>
        </authorList>
    </citation>
    <scope>NUCLEOTIDE SEQUENCE [LARGE SCALE GENOMIC DNA]</scope>
    <source>
        <strain evidence="2">DSM 100886 HEG_-6_39</strain>
    </source>
</reference>
<dbReference type="OrthoDB" id="9810827at2"/>
<keyword evidence="2" id="KW-1185">Reference proteome</keyword>
<evidence type="ECO:0000313" key="1">
    <source>
        <dbReference type="EMBL" id="AMY09301.1"/>
    </source>
</evidence>
<sequence>MSIAPAWECHRSVEAEVPASVAWAFMTDISNWNDPPAEFALEGQFVEGTRGTTQMPGRPLASWTIRDVEPGRGYTIEGGSFLERAVLLAHWRFDPLSERTARLTQRIELLGENAAAYVDEIKSLFEPNLESGLRRIAQRMAASR</sequence>
<dbReference type="Pfam" id="PF10604">
    <property type="entry name" value="Polyketide_cyc2"/>
    <property type="match status" value="1"/>
</dbReference>
<dbReference type="AlphaFoldDB" id="A0A143PLC4"/>